<accession>A0A090EF35</accession>
<dbReference type="EMBL" id="CCMZ01000076">
    <property type="protein sequence ID" value="CDX28982.1"/>
    <property type="molecule type" value="Genomic_DNA"/>
</dbReference>
<name>A0A090EF35_MESPL</name>
<reference evidence="2" key="1">
    <citation type="submission" date="2014-08" db="EMBL/GenBank/DDBJ databases">
        <authorList>
            <person name="Moulin L."/>
        </authorList>
    </citation>
    <scope>NUCLEOTIDE SEQUENCE [LARGE SCALE GENOMIC DNA]</scope>
</reference>
<gene>
    <name evidence="1" type="ORF">MPL3356_90124</name>
</gene>
<evidence type="ECO:0000313" key="1">
    <source>
        <dbReference type="EMBL" id="CDX28982.1"/>
    </source>
</evidence>
<organism evidence="1 2">
    <name type="scientific">Mesorhizobium plurifarium</name>
    <dbReference type="NCBI Taxonomy" id="69974"/>
    <lineage>
        <taxon>Bacteria</taxon>
        <taxon>Pseudomonadati</taxon>
        <taxon>Pseudomonadota</taxon>
        <taxon>Alphaproteobacteria</taxon>
        <taxon>Hyphomicrobiales</taxon>
        <taxon>Phyllobacteriaceae</taxon>
        <taxon>Mesorhizobium</taxon>
    </lineage>
</organism>
<evidence type="ECO:0000313" key="2">
    <source>
        <dbReference type="Proteomes" id="UP000045285"/>
    </source>
</evidence>
<keyword evidence="2" id="KW-1185">Reference proteome</keyword>
<dbReference type="AlphaFoldDB" id="A0A090EF35"/>
<sequence>MACDTKQFGYELLYLWNVPENLETQHHIEFPIIEIQFVAVSKKKLTFGETSSRYVQHFRG</sequence>
<dbReference type="Proteomes" id="UP000045285">
    <property type="component" value="Unassembled WGS sequence"/>
</dbReference>
<protein>
    <submittedName>
        <fullName evidence="1">Uncharacterized protein</fullName>
    </submittedName>
</protein>
<proteinExistence type="predicted"/>